<dbReference type="AlphaFoldDB" id="A0A2M6ZHY8"/>
<dbReference type="Gene3D" id="3.40.50.300">
    <property type="entry name" value="P-loop containing nucleotide triphosphate hydrolases"/>
    <property type="match status" value="1"/>
</dbReference>
<dbReference type="InterPro" id="IPR027417">
    <property type="entry name" value="P-loop_NTPase"/>
</dbReference>
<gene>
    <name evidence="1" type="ORF">COS91_01550</name>
</gene>
<comment type="caution">
    <text evidence="1">The sequence shown here is derived from an EMBL/GenBank/DDBJ whole genome shotgun (WGS) entry which is preliminary data.</text>
</comment>
<name>A0A2M6ZHY8_9BACT</name>
<dbReference type="Proteomes" id="UP000229227">
    <property type="component" value="Unassembled WGS sequence"/>
</dbReference>
<protein>
    <recommendedName>
        <fullName evidence="3">Terminase large subunit gp17-like C-terminal domain-containing protein</fullName>
    </recommendedName>
</protein>
<evidence type="ECO:0008006" key="3">
    <source>
        <dbReference type="Google" id="ProtNLM"/>
    </source>
</evidence>
<organism evidence="1 2">
    <name type="scientific">Candidatus Desantisbacteria bacterium CG07_land_8_20_14_0_80_39_15</name>
    <dbReference type="NCBI Taxonomy" id="1974549"/>
    <lineage>
        <taxon>Bacteria</taxon>
        <taxon>Candidatus Desantisiibacteriota</taxon>
    </lineage>
</organism>
<evidence type="ECO:0000313" key="2">
    <source>
        <dbReference type="Proteomes" id="UP000229227"/>
    </source>
</evidence>
<accession>A0A2M6ZHY8</accession>
<evidence type="ECO:0000313" key="1">
    <source>
        <dbReference type="EMBL" id="PIU51998.1"/>
    </source>
</evidence>
<reference evidence="2" key="1">
    <citation type="submission" date="2017-09" db="EMBL/GenBank/DDBJ databases">
        <title>Depth-based differentiation of microbial function through sediment-hosted aquifers and enrichment of novel symbionts in the deep terrestrial subsurface.</title>
        <authorList>
            <person name="Probst A.J."/>
            <person name="Ladd B."/>
            <person name="Jarett J.K."/>
            <person name="Geller-Mcgrath D.E."/>
            <person name="Sieber C.M.K."/>
            <person name="Emerson J.B."/>
            <person name="Anantharaman K."/>
            <person name="Thomas B.C."/>
            <person name="Malmstrom R."/>
            <person name="Stieglmeier M."/>
            <person name="Klingl A."/>
            <person name="Woyke T."/>
            <person name="Ryan C.M."/>
            <person name="Banfield J.F."/>
        </authorList>
    </citation>
    <scope>NUCLEOTIDE SEQUENCE [LARGE SCALE GENOMIC DNA]</scope>
</reference>
<dbReference type="EMBL" id="PEWN01000025">
    <property type="protein sequence ID" value="PIU51998.1"/>
    <property type="molecule type" value="Genomic_DNA"/>
</dbReference>
<dbReference type="Gene3D" id="3.30.420.240">
    <property type="match status" value="1"/>
</dbReference>
<sequence length="481" mass="55231">MNDQLAWLIKNPIRWFEFWNDLDPFDFQKRISIRYKTFQFYHLSAARGVGKTKTFESDITRECFDNTTREEKELLFTTPNKAHLSPTMDRIILKIESVPFLRNQVERILRAPDFLVQFKNKAVLHSRVAGFSGGKTFFGLHPDVVWVDEGQIFTTKPMEQLQGCLKPKTKVRVSGVPNDVRKSYLYKTINEDSFFKESVITKFDRPDYTQEQDDFLAKMYGGHSSFMYKTQVMAEWSKVARDLTFATRALDLMANWDYEDYKIINLDYEPDQKIDFEYIDIPEPLDKLAPIVIASDIGYSPDPTIIGLFNNFPDKGLRLFGKYVLTGVIYSQQEKLFEFLIDRFPGCTLALDEGGPGKSVALDLSNYGGTPFTFVPVGFGNSVVLGKTPDDDKEVKQRIKIFSTLKLEQAMIEGRLKIPSSDFALIDEAQNSTKSMGRDNTVVYSGIDHHLDMLRCAVISDILPQLENMNFNSFDFRMIGD</sequence>
<proteinExistence type="predicted"/>